<keyword evidence="4" id="KW-0862">Zinc</keyword>
<dbReference type="GO" id="GO:0007032">
    <property type="term" value="P:endosome organization"/>
    <property type="evidence" value="ECO:0007669"/>
    <property type="project" value="TreeGrafter"/>
</dbReference>
<dbReference type="PROSITE" id="PS50236">
    <property type="entry name" value="CHCR"/>
    <property type="match status" value="1"/>
</dbReference>
<evidence type="ECO:0000256" key="4">
    <source>
        <dbReference type="ARBA" id="ARBA00022833"/>
    </source>
</evidence>
<evidence type="ECO:0000256" key="9">
    <source>
        <dbReference type="SAM" id="MobiDB-lite"/>
    </source>
</evidence>
<dbReference type="GO" id="GO:0030674">
    <property type="term" value="F:protein-macromolecule adaptor activity"/>
    <property type="evidence" value="ECO:0007669"/>
    <property type="project" value="TreeGrafter"/>
</dbReference>
<feature type="region of interest" description="Disordered" evidence="9">
    <location>
        <begin position="1"/>
        <end position="82"/>
    </location>
</feature>
<sequence>MSLLSRFEESQSLFTNPARQQQQQMVGGAAASSQFDDVYSVKNPSSREAPNAAASSHPDDTSSLSESHLGGAGVNLQSPNSQSSHQSQFSFFSYEFDFGVRQLHARNGSYCIATDDCSVVWYQDDQYLEYELETREDEDINNIFIDPSGNHVIVSMSNADNWYIHTAYQKSPMYLKALKGIKVTAVAWDKERCGADSSGVLLLGTENSCIYECSLWNKKNPMRNSLKLLYDLKTRAELGVVAPITGMELEYYPVGEQSHSSSGKDATGNVETYLVMVSTVNRLFQFVGGPLIGDIFEPYKNELPLTYMEHFSRSSALGKSVLMLYQQEAFVWLNNSGVHHGALTFKNRKPGSNTIQPSELIAYESKMPNAISVTASEFHTFVLFPDRLCIYMCPPSLCVADAGATGDSSSSSVGGSADPSASNGDVTYEKIPFGEVKLVQEKVFTGDEGVPLGLCVDPGTYELYIFTNTGLLRIGIEDEEMDVWRLYLEKALNPKMSTPKLFDTSLRLVNGDAHKTDIVLTAKADYLFKNKQYEDAADIYSKTRKAFEEVTIAFHSVGEKDALRMYLMRKLEHLKSRRRENEFDIQIRCLCTWLTELYLSKINELTDEGERVFRQLMDIRGEFHHFLDKNQNYLNEETTFNLISSHGLTQDIIEYSTIIKDFERVTSFHITEGRYDSALRVLHDKCISPAYQEHFYKFSPILMQHLPKEMVAALVQRGSGSGLTSNFLDPGRLIPALMRYISTYNPGPNEPNYVIDYLESVVQQGANEAPSIHNLLLALYAKEGNENKLLRFLNTDGENNVYDPKFALRVCMRYKKIRACVRLYAMMEMYTEAVDLALSANNVSLAIECADKPDEDETKKRLWLKIARHVISKEQDVKKAIDFLHLTDKLKLEDILPFFPDTVKIEVFNEPLGSSLEEYKIEIEELKQDMLDATNSASQIREDIQDLKHRFGTISPSSTCDSANCRQSVFSKEFYLFPCHHKFHLSCLAKDIAHTLSDKKRNELDYLIKEHKRAVQAANAAVASLNGPGSKSHHALHDSMRSIDAILGKSCPNCSSTMIEMIHERFDEGISGFDSDGGDDDGWTISK</sequence>
<comment type="subcellular location">
    <subcellularLocation>
        <location evidence="6">Endomembrane system</location>
        <topology evidence="6">Peripheral membrane protein</topology>
        <orientation evidence="6">Cytoplasmic side</orientation>
    </subcellularLocation>
</comment>
<evidence type="ECO:0000256" key="6">
    <source>
        <dbReference type="ARBA" id="ARBA00029433"/>
    </source>
</evidence>
<feature type="domain" description="Pep3/Vps18 beta-propeller" evidence="10">
    <location>
        <begin position="124"/>
        <end position="390"/>
    </location>
</feature>
<proteinExistence type="inferred from homology"/>
<dbReference type="Pfam" id="PF26148">
    <property type="entry name" value="VPS18_RING_C"/>
    <property type="match status" value="1"/>
</dbReference>
<dbReference type="InterPro" id="IPR007810">
    <property type="entry name" value="Pep3/Vps18_beta-prop"/>
</dbReference>
<keyword evidence="8" id="KW-0175">Coiled coil</keyword>
<evidence type="ECO:0000259" key="11">
    <source>
        <dbReference type="Pfam" id="PF26148"/>
    </source>
</evidence>
<dbReference type="GO" id="GO:0005768">
    <property type="term" value="C:endosome"/>
    <property type="evidence" value="ECO:0007669"/>
    <property type="project" value="TreeGrafter"/>
</dbReference>
<dbReference type="GO" id="GO:0006886">
    <property type="term" value="P:intracellular protein transport"/>
    <property type="evidence" value="ECO:0007669"/>
    <property type="project" value="UniProtKB-UniRule"/>
</dbReference>
<reference evidence="12" key="1">
    <citation type="submission" date="2021-01" db="EMBL/GenBank/DDBJ databases">
        <authorList>
            <person name="Corre E."/>
            <person name="Pelletier E."/>
            <person name="Niang G."/>
            <person name="Scheremetjew M."/>
            <person name="Finn R."/>
            <person name="Kale V."/>
            <person name="Holt S."/>
            <person name="Cochrane G."/>
            <person name="Meng A."/>
            <person name="Brown T."/>
            <person name="Cohen L."/>
        </authorList>
    </citation>
    <scope>NUCLEOTIDE SEQUENCE</scope>
    <source>
        <strain evidence="12">WS</strain>
    </source>
</reference>
<protein>
    <recommendedName>
        <fullName evidence="13">Pep3/Vps18/deep orange domain-containing protein</fullName>
    </recommendedName>
</protein>
<dbReference type="EMBL" id="HBGD01001197">
    <property type="protein sequence ID" value="CAD9077723.1"/>
    <property type="molecule type" value="Transcribed_RNA"/>
</dbReference>
<evidence type="ECO:0000256" key="5">
    <source>
        <dbReference type="ARBA" id="ARBA00023136"/>
    </source>
</evidence>
<dbReference type="Pfam" id="PF05131">
    <property type="entry name" value="Pep3_Vps18"/>
    <property type="match status" value="1"/>
</dbReference>
<organism evidence="12">
    <name type="scientific">Percolomonas cosmopolitus</name>
    <dbReference type="NCBI Taxonomy" id="63605"/>
    <lineage>
        <taxon>Eukaryota</taxon>
        <taxon>Discoba</taxon>
        <taxon>Heterolobosea</taxon>
        <taxon>Tetramitia</taxon>
        <taxon>Eutetramitia</taxon>
        <taxon>Percolomonadidae</taxon>
        <taxon>Percolomonas</taxon>
    </lineage>
</organism>
<keyword evidence="2" id="KW-0479">Metal-binding</keyword>
<dbReference type="GO" id="GO:0007033">
    <property type="term" value="P:vacuole organization"/>
    <property type="evidence" value="ECO:0007669"/>
    <property type="project" value="TreeGrafter"/>
</dbReference>
<dbReference type="GO" id="GO:0030897">
    <property type="term" value="C:HOPS complex"/>
    <property type="evidence" value="ECO:0007669"/>
    <property type="project" value="TreeGrafter"/>
</dbReference>
<evidence type="ECO:0000256" key="8">
    <source>
        <dbReference type="SAM" id="Coils"/>
    </source>
</evidence>
<dbReference type="InterPro" id="IPR000547">
    <property type="entry name" value="Clathrin_H-chain/VPS_repeat"/>
</dbReference>
<gene>
    <name evidence="12" type="ORF">PCOS0759_LOCUS955</name>
</gene>
<dbReference type="GO" id="GO:0008270">
    <property type="term" value="F:zinc ion binding"/>
    <property type="evidence" value="ECO:0007669"/>
    <property type="project" value="UniProtKB-KW"/>
</dbReference>
<dbReference type="InterPro" id="IPR055358">
    <property type="entry name" value="CHCR"/>
</dbReference>
<dbReference type="PANTHER" id="PTHR23323">
    <property type="entry name" value="VACUOLAR PROTEIN SORTING-ASSOCIATED PROTEIN"/>
    <property type="match status" value="1"/>
</dbReference>
<evidence type="ECO:0000256" key="2">
    <source>
        <dbReference type="ARBA" id="ARBA00022723"/>
    </source>
</evidence>
<name>A0A7S1KLN0_9EUKA</name>
<feature type="repeat" description="CHCR" evidence="7">
    <location>
        <begin position="725"/>
        <end position="879"/>
    </location>
</feature>
<accession>A0A7S1KLN0</accession>
<feature type="coiled-coil region" evidence="8">
    <location>
        <begin position="916"/>
        <end position="943"/>
    </location>
</feature>
<evidence type="ECO:0000256" key="3">
    <source>
        <dbReference type="ARBA" id="ARBA00022771"/>
    </source>
</evidence>
<keyword evidence="3" id="KW-0863">Zinc-finger</keyword>
<dbReference type="PANTHER" id="PTHR23323:SF26">
    <property type="entry name" value="VACUOLAR PROTEIN SORTING-ASSOCIATED PROTEIN 18 HOMOLOG"/>
    <property type="match status" value="1"/>
</dbReference>
<dbReference type="SMART" id="SM00299">
    <property type="entry name" value="CLH"/>
    <property type="match status" value="1"/>
</dbReference>
<comment type="similarity">
    <text evidence="1">Belongs to the VPS18 family.</text>
</comment>
<evidence type="ECO:0000259" key="10">
    <source>
        <dbReference type="Pfam" id="PF05131"/>
    </source>
</evidence>
<feature type="domain" description="Pep3/Vps18 RING C-terminal" evidence="11">
    <location>
        <begin position="963"/>
        <end position="1001"/>
    </location>
</feature>
<dbReference type="GO" id="GO:0006904">
    <property type="term" value="P:vesicle docking involved in exocytosis"/>
    <property type="evidence" value="ECO:0007669"/>
    <property type="project" value="TreeGrafter"/>
</dbReference>
<evidence type="ECO:0000313" key="12">
    <source>
        <dbReference type="EMBL" id="CAD9077723.1"/>
    </source>
</evidence>
<dbReference type="GO" id="GO:0048284">
    <property type="term" value="P:organelle fusion"/>
    <property type="evidence" value="ECO:0007669"/>
    <property type="project" value="TreeGrafter"/>
</dbReference>
<evidence type="ECO:0000256" key="7">
    <source>
        <dbReference type="PROSITE-ProRule" id="PRU01006"/>
    </source>
</evidence>
<evidence type="ECO:0000256" key="1">
    <source>
        <dbReference type="ARBA" id="ARBA00010454"/>
    </source>
</evidence>
<evidence type="ECO:0008006" key="13">
    <source>
        <dbReference type="Google" id="ProtNLM"/>
    </source>
</evidence>
<dbReference type="InterPro" id="IPR058919">
    <property type="entry name" value="Pep3/Vps18_RING_C"/>
</dbReference>
<keyword evidence="5" id="KW-0472">Membrane</keyword>
<dbReference type="AlphaFoldDB" id="A0A7S1KLN0"/>
<feature type="compositionally biased region" description="Polar residues" evidence="9">
    <location>
        <begin position="10"/>
        <end position="19"/>
    </location>
</feature>
<dbReference type="Pfam" id="PF00637">
    <property type="entry name" value="Clathrin"/>
    <property type="match status" value="1"/>
</dbReference>